<reference evidence="2" key="1">
    <citation type="submission" date="2021-02" db="EMBL/GenBank/DDBJ databases">
        <authorList>
            <person name="Nowell W R."/>
        </authorList>
    </citation>
    <scope>NUCLEOTIDE SEQUENCE</scope>
</reference>
<evidence type="ECO:0000313" key="1">
    <source>
        <dbReference type="EMBL" id="CAF0858242.1"/>
    </source>
</evidence>
<organism evidence="2 3">
    <name type="scientific">Adineta steineri</name>
    <dbReference type="NCBI Taxonomy" id="433720"/>
    <lineage>
        <taxon>Eukaryota</taxon>
        <taxon>Metazoa</taxon>
        <taxon>Spiralia</taxon>
        <taxon>Gnathifera</taxon>
        <taxon>Rotifera</taxon>
        <taxon>Eurotatoria</taxon>
        <taxon>Bdelloidea</taxon>
        <taxon>Adinetida</taxon>
        <taxon>Adinetidae</taxon>
        <taxon>Adineta</taxon>
    </lineage>
</organism>
<dbReference type="EMBL" id="CAJNOG010000056">
    <property type="protein sequence ID" value="CAF0858242.1"/>
    <property type="molecule type" value="Genomic_DNA"/>
</dbReference>
<dbReference type="Proteomes" id="UP000663845">
    <property type="component" value="Unassembled WGS sequence"/>
</dbReference>
<dbReference type="Gene3D" id="3.90.176.10">
    <property type="entry name" value="Toxin ADP-ribosyltransferase, Chain A, domain 1"/>
    <property type="match status" value="1"/>
</dbReference>
<proteinExistence type="predicted"/>
<sequence length="552" mass="65516">MLLVYRFRYWVKLLCSAIEREHQRQNNDQVWSLYSGFRLHKDELERLKQSVGNLISINSFLSTSRNINVAQIFAGTGPIESHLVRVILHIEANPTRLQSVFCADIHEISQFPEEEEVLFSLGSTFRILSMDFNEENQHWIFTLNATDDARDQIHKYCQLANYDFRVTTPMIYFGRILNENLDQTGHATKYFHELLRIIDKTHEDLPEIYDALGDTYFRRKEIAEAIKYYKIEQKIRRKRNIAPIEPDEKIRAKLLKELEEEDSRTDEPNLAKASLLCTLADYSKYIQAEIYLTRALHIYERLHVASPSMSKCIEDLAWKCRQNEKLQQSLELQYRRLATSEKYLPLDNQTLSDIFTDILNELTTPDNHRQFIRFCQRKLSILDEDGSLDEDHPRLIHIEDCLQKAHNQLKKFKEQQTKWLSELSLSINQNDPYQLSLLYQKISIFYFKNGLYNESISHLLNELEIYENILGYNPRIFEILYEIQRCYTYMLDYTQAFIYTQIAFKLAQLVEHICPGIVQDRQTRIDNFVRRVAKYQIELPWTPLTADNDPFF</sequence>
<evidence type="ECO:0008006" key="4">
    <source>
        <dbReference type="Google" id="ProtNLM"/>
    </source>
</evidence>
<dbReference type="AlphaFoldDB" id="A0A819R8V8"/>
<dbReference type="InterPro" id="IPR011990">
    <property type="entry name" value="TPR-like_helical_dom_sf"/>
</dbReference>
<gene>
    <name evidence="1" type="ORF">JYZ213_LOCUS8282</name>
    <name evidence="2" type="ORF">OXD698_LOCUS32074</name>
</gene>
<evidence type="ECO:0000313" key="3">
    <source>
        <dbReference type="Proteomes" id="UP000663844"/>
    </source>
</evidence>
<dbReference type="Gene3D" id="1.25.40.10">
    <property type="entry name" value="Tetratricopeptide repeat domain"/>
    <property type="match status" value="1"/>
</dbReference>
<protein>
    <recommendedName>
        <fullName evidence="4">Tetratricopeptide repeat protein</fullName>
    </recommendedName>
</protein>
<evidence type="ECO:0000313" key="2">
    <source>
        <dbReference type="EMBL" id="CAF4043627.1"/>
    </source>
</evidence>
<dbReference type="EMBL" id="CAJOAZ010004091">
    <property type="protein sequence ID" value="CAF4043627.1"/>
    <property type="molecule type" value="Genomic_DNA"/>
</dbReference>
<comment type="caution">
    <text evidence="2">The sequence shown here is derived from an EMBL/GenBank/DDBJ whole genome shotgun (WGS) entry which is preliminary data.</text>
</comment>
<dbReference type="PROSITE" id="PS51996">
    <property type="entry name" value="TR_MART"/>
    <property type="match status" value="1"/>
</dbReference>
<name>A0A819R8V8_9BILA</name>
<dbReference type="SUPFAM" id="SSF56399">
    <property type="entry name" value="ADP-ribosylation"/>
    <property type="match status" value="1"/>
</dbReference>
<dbReference type="Proteomes" id="UP000663844">
    <property type="component" value="Unassembled WGS sequence"/>
</dbReference>
<dbReference type="SUPFAM" id="SSF48452">
    <property type="entry name" value="TPR-like"/>
    <property type="match status" value="1"/>
</dbReference>
<accession>A0A819R8V8</accession>